<evidence type="ECO:0000313" key="2">
    <source>
        <dbReference type="EMBL" id="RPD61358.1"/>
    </source>
</evidence>
<name>A0A5C2SDJ3_9APHY</name>
<accession>A0A5C2SDJ3</accession>
<dbReference type="Proteomes" id="UP000313359">
    <property type="component" value="Unassembled WGS sequence"/>
</dbReference>
<proteinExistence type="predicted"/>
<dbReference type="AlphaFoldDB" id="A0A5C2SDJ3"/>
<evidence type="ECO:0000256" key="1">
    <source>
        <dbReference type="SAM" id="MobiDB-lite"/>
    </source>
</evidence>
<feature type="region of interest" description="Disordered" evidence="1">
    <location>
        <begin position="119"/>
        <end position="198"/>
    </location>
</feature>
<feature type="region of interest" description="Disordered" evidence="1">
    <location>
        <begin position="1"/>
        <end position="46"/>
    </location>
</feature>
<feature type="compositionally biased region" description="Basic and acidic residues" evidence="1">
    <location>
        <begin position="140"/>
        <end position="150"/>
    </location>
</feature>
<protein>
    <submittedName>
        <fullName evidence="2">Uncharacterized protein</fullName>
    </submittedName>
</protein>
<keyword evidence="3" id="KW-1185">Reference proteome</keyword>
<dbReference type="EMBL" id="ML122262">
    <property type="protein sequence ID" value="RPD61358.1"/>
    <property type="molecule type" value="Genomic_DNA"/>
</dbReference>
<gene>
    <name evidence="2" type="ORF">L227DRAFT_66460</name>
</gene>
<reference evidence="2" key="1">
    <citation type="journal article" date="2018" name="Genome Biol. Evol.">
        <title>Genomics and development of Lentinus tigrinus, a white-rot wood-decaying mushroom with dimorphic fruiting bodies.</title>
        <authorList>
            <person name="Wu B."/>
            <person name="Xu Z."/>
            <person name="Knudson A."/>
            <person name="Carlson A."/>
            <person name="Chen N."/>
            <person name="Kovaka S."/>
            <person name="LaButti K."/>
            <person name="Lipzen A."/>
            <person name="Pennachio C."/>
            <person name="Riley R."/>
            <person name="Schakwitz W."/>
            <person name="Umezawa K."/>
            <person name="Ohm R.A."/>
            <person name="Grigoriev I.V."/>
            <person name="Nagy L.G."/>
            <person name="Gibbons J."/>
            <person name="Hibbett D."/>
        </authorList>
    </citation>
    <scope>NUCLEOTIDE SEQUENCE [LARGE SCALE GENOMIC DNA]</scope>
    <source>
        <strain evidence="2">ALCF2SS1-6</strain>
    </source>
</reference>
<evidence type="ECO:0000313" key="3">
    <source>
        <dbReference type="Proteomes" id="UP000313359"/>
    </source>
</evidence>
<feature type="compositionally biased region" description="Basic and acidic residues" evidence="1">
    <location>
        <begin position="175"/>
        <end position="192"/>
    </location>
</feature>
<sequence>MRAGSPRSPATSAQYPVPARPRMGSYDARYGRRGKRGTATTGRRPSRAIRRRLWSPVSSFVARGSWFVVRESEGGDGDGEVGGWVGASPVCVFGRSCLYPFRGVGLWISDGRLMEAWDDGKQEEPHHSAPRRSPPWTGGRGEDIGRREEAPWALPTSATGRGEGRGRGRGQGARAVDDAHIEGGEKNVRGDGGEEEGD</sequence>
<organism evidence="2 3">
    <name type="scientific">Lentinus tigrinus ALCF2SS1-6</name>
    <dbReference type="NCBI Taxonomy" id="1328759"/>
    <lineage>
        <taxon>Eukaryota</taxon>
        <taxon>Fungi</taxon>
        <taxon>Dikarya</taxon>
        <taxon>Basidiomycota</taxon>
        <taxon>Agaricomycotina</taxon>
        <taxon>Agaricomycetes</taxon>
        <taxon>Polyporales</taxon>
        <taxon>Polyporaceae</taxon>
        <taxon>Lentinus</taxon>
    </lineage>
</organism>